<evidence type="ECO:0000259" key="1">
    <source>
        <dbReference type="PROSITE" id="PS50801"/>
    </source>
</evidence>
<dbReference type="SUPFAM" id="SSF52091">
    <property type="entry name" value="SpoIIaa-like"/>
    <property type="match status" value="1"/>
</dbReference>
<evidence type="ECO:0000313" key="3">
    <source>
        <dbReference type="Proteomes" id="UP001501867"/>
    </source>
</evidence>
<dbReference type="InterPro" id="IPR002645">
    <property type="entry name" value="STAS_dom"/>
</dbReference>
<dbReference type="PROSITE" id="PS50801">
    <property type="entry name" value="STAS"/>
    <property type="match status" value="1"/>
</dbReference>
<organism evidence="2 3">
    <name type="scientific">Streptomyces polychromogenes</name>
    <dbReference type="NCBI Taxonomy" id="67342"/>
    <lineage>
        <taxon>Bacteria</taxon>
        <taxon>Bacillati</taxon>
        <taxon>Actinomycetota</taxon>
        <taxon>Actinomycetes</taxon>
        <taxon>Kitasatosporales</taxon>
        <taxon>Streptomycetaceae</taxon>
        <taxon>Streptomyces</taxon>
    </lineage>
</organism>
<comment type="caution">
    <text evidence="2">The sequence shown here is derived from an EMBL/GenBank/DDBJ whole genome shotgun (WGS) entry which is preliminary data.</text>
</comment>
<dbReference type="EMBL" id="BAAABV010000028">
    <property type="protein sequence ID" value="GAA0316478.1"/>
    <property type="molecule type" value="Genomic_DNA"/>
</dbReference>
<accession>A0ABP3FF19</accession>
<dbReference type="RefSeq" id="WP_344167048.1">
    <property type="nucleotide sequence ID" value="NZ_BAAABV010000028.1"/>
</dbReference>
<gene>
    <name evidence="2" type="ORF">GCM10010302_64470</name>
</gene>
<dbReference type="Gene3D" id="3.30.750.24">
    <property type="entry name" value="STAS domain"/>
    <property type="match status" value="1"/>
</dbReference>
<dbReference type="PANTHER" id="PTHR33495:SF2">
    <property type="entry name" value="ANTI-SIGMA FACTOR ANTAGONIST TM_1081-RELATED"/>
    <property type="match status" value="1"/>
</dbReference>
<dbReference type="PANTHER" id="PTHR33495">
    <property type="entry name" value="ANTI-SIGMA FACTOR ANTAGONIST TM_1081-RELATED-RELATED"/>
    <property type="match status" value="1"/>
</dbReference>
<dbReference type="Pfam" id="PF13466">
    <property type="entry name" value="STAS_2"/>
    <property type="match status" value="1"/>
</dbReference>
<keyword evidence="3" id="KW-1185">Reference proteome</keyword>
<proteinExistence type="predicted"/>
<feature type="domain" description="STAS" evidence="1">
    <location>
        <begin position="19"/>
        <end position="119"/>
    </location>
</feature>
<sequence>MPDPAPAPVTLDRPDPPGGIAVCRLTGEIDLDDHRAVAEAFARATALATTAVVVDCEGLAFCDSTLLNALLGLRREAAASGLRLVLAAPTGQLLRLLEISGVAGLLPAHPTLGRALESLRDGGPA</sequence>
<protein>
    <recommendedName>
        <fullName evidence="1">STAS domain-containing protein</fullName>
    </recommendedName>
</protein>
<dbReference type="CDD" id="cd07043">
    <property type="entry name" value="STAS_anti-anti-sigma_factors"/>
    <property type="match status" value="1"/>
</dbReference>
<evidence type="ECO:0000313" key="2">
    <source>
        <dbReference type="EMBL" id="GAA0316478.1"/>
    </source>
</evidence>
<dbReference type="Proteomes" id="UP001501867">
    <property type="component" value="Unassembled WGS sequence"/>
</dbReference>
<dbReference type="InterPro" id="IPR058548">
    <property type="entry name" value="MlaB-like_STAS"/>
</dbReference>
<reference evidence="3" key="1">
    <citation type="journal article" date="2019" name="Int. J. Syst. Evol. Microbiol.">
        <title>The Global Catalogue of Microorganisms (GCM) 10K type strain sequencing project: providing services to taxonomists for standard genome sequencing and annotation.</title>
        <authorList>
            <consortium name="The Broad Institute Genomics Platform"/>
            <consortium name="The Broad Institute Genome Sequencing Center for Infectious Disease"/>
            <person name="Wu L."/>
            <person name="Ma J."/>
        </authorList>
    </citation>
    <scope>NUCLEOTIDE SEQUENCE [LARGE SCALE GENOMIC DNA]</scope>
    <source>
        <strain evidence="3">JCM 4505</strain>
    </source>
</reference>
<dbReference type="InterPro" id="IPR036513">
    <property type="entry name" value="STAS_dom_sf"/>
</dbReference>
<name>A0ABP3FF19_9ACTN</name>